<evidence type="ECO:0000313" key="2">
    <source>
        <dbReference type="EMBL" id="KAF1840374.1"/>
    </source>
</evidence>
<dbReference type="Proteomes" id="UP000800039">
    <property type="component" value="Unassembled WGS sequence"/>
</dbReference>
<keyword evidence="3" id="KW-1185">Reference proteome</keyword>
<dbReference type="AlphaFoldDB" id="A0A9P4G7E3"/>
<dbReference type="RefSeq" id="XP_040782937.1">
    <property type="nucleotide sequence ID" value="XM_040935756.1"/>
</dbReference>
<feature type="compositionally biased region" description="Polar residues" evidence="1">
    <location>
        <begin position="175"/>
        <end position="184"/>
    </location>
</feature>
<dbReference type="GeneID" id="63853007"/>
<accession>A0A9P4G7E3</accession>
<evidence type="ECO:0000256" key="1">
    <source>
        <dbReference type="SAM" id="MobiDB-lite"/>
    </source>
</evidence>
<organism evidence="2 3">
    <name type="scientific">Cucurbitaria berberidis CBS 394.84</name>
    <dbReference type="NCBI Taxonomy" id="1168544"/>
    <lineage>
        <taxon>Eukaryota</taxon>
        <taxon>Fungi</taxon>
        <taxon>Dikarya</taxon>
        <taxon>Ascomycota</taxon>
        <taxon>Pezizomycotina</taxon>
        <taxon>Dothideomycetes</taxon>
        <taxon>Pleosporomycetidae</taxon>
        <taxon>Pleosporales</taxon>
        <taxon>Pleosporineae</taxon>
        <taxon>Cucurbitariaceae</taxon>
        <taxon>Cucurbitaria</taxon>
    </lineage>
</organism>
<feature type="region of interest" description="Disordered" evidence="1">
    <location>
        <begin position="1"/>
        <end position="84"/>
    </location>
</feature>
<feature type="compositionally biased region" description="Polar residues" evidence="1">
    <location>
        <begin position="47"/>
        <end position="58"/>
    </location>
</feature>
<dbReference type="OrthoDB" id="3791134at2759"/>
<comment type="caution">
    <text evidence="2">The sequence shown here is derived from an EMBL/GenBank/DDBJ whole genome shotgun (WGS) entry which is preliminary data.</text>
</comment>
<feature type="compositionally biased region" description="Low complexity" evidence="1">
    <location>
        <begin position="70"/>
        <end position="84"/>
    </location>
</feature>
<feature type="compositionally biased region" description="Polar residues" evidence="1">
    <location>
        <begin position="147"/>
        <end position="161"/>
    </location>
</feature>
<name>A0A9P4G7E3_9PLEO</name>
<sequence>MVSQPIGTKKVPVTSAAKKTHGKAPTNTTRAIQPAKKPIPAPYKPTTALQKKPTTTVGQKKPLPAPAPAPAKKNPPQQKSWLSKGIGAAASGVGNAAGAVVTAAGNGVAGAGKGAGSSIANTSRSWGDVVREYGNSLKDLTGAAGSRATTKTNPLGLTTSGVGAAASMASRPGVTGSSTRSGTAGNPLGL</sequence>
<proteinExistence type="predicted"/>
<evidence type="ECO:0000313" key="3">
    <source>
        <dbReference type="Proteomes" id="UP000800039"/>
    </source>
</evidence>
<reference evidence="2" key="1">
    <citation type="submission" date="2020-01" db="EMBL/GenBank/DDBJ databases">
        <authorList>
            <consortium name="DOE Joint Genome Institute"/>
            <person name="Haridas S."/>
            <person name="Albert R."/>
            <person name="Binder M."/>
            <person name="Bloem J."/>
            <person name="Labutti K."/>
            <person name="Salamov A."/>
            <person name="Andreopoulos B."/>
            <person name="Baker S.E."/>
            <person name="Barry K."/>
            <person name="Bills G."/>
            <person name="Bluhm B.H."/>
            <person name="Cannon C."/>
            <person name="Castanera R."/>
            <person name="Culley D.E."/>
            <person name="Daum C."/>
            <person name="Ezra D."/>
            <person name="Gonzalez J.B."/>
            <person name="Henrissat B."/>
            <person name="Kuo A."/>
            <person name="Liang C."/>
            <person name="Lipzen A."/>
            <person name="Lutzoni F."/>
            <person name="Magnuson J."/>
            <person name="Mondo S."/>
            <person name="Nolan M."/>
            <person name="Ohm R."/>
            <person name="Pangilinan J."/>
            <person name="Park H.-J."/>
            <person name="Ramirez L."/>
            <person name="Alfaro M."/>
            <person name="Sun H."/>
            <person name="Tritt A."/>
            <person name="Yoshinaga Y."/>
            <person name="Zwiers L.-H."/>
            <person name="Turgeon B.G."/>
            <person name="Goodwin S.B."/>
            <person name="Spatafora J.W."/>
            <person name="Crous P.W."/>
            <person name="Grigoriev I.V."/>
        </authorList>
    </citation>
    <scope>NUCLEOTIDE SEQUENCE</scope>
    <source>
        <strain evidence="2">CBS 394.84</strain>
    </source>
</reference>
<dbReference type="EMBL" id="ML976620">
    <property type="protein sequence ID" value="KAF1840374.1"/>
    <property type="molecule type" value="Genomic_DNA"/>
</dbReference>
<feature type="region of interest" description="Disordered" evidence="1">
    <location>
        <begin position="140"/>
        <end position="190"/>
    </location>
</feature>
<gene>
    <name evidence="2" type="ORF">K460DRAFT_389921</name>
</gene>
<protein>
    <submittedName>
        <fullName evidence="2">Uncharacterized protein</fullName>
    </submittedName>
</protein>